<comment type="similarity">
    <text evidence="3">Belongs to the TO family.</text>
</comment>
<evidence type="ECO:0000256" key="2">
    <source>
        <dbReference type="ARBA" id="ARBA00023108"/>
    </source>
</evidence>
<evidence type="ECO:0000313" key="5">
    <source>
        <dbReference type="EMBL" id="EDW67421.2"/>
    </source>
</evidence>
<dbReference type="HOGENOM" id="CLU_069908_3_0_1"/>
<dbReference type="Pfam" id="PF06585">
    <property type="entry name" value="JHBP"/>
    <property type="match status" value="1"/>
</dbReference>
<evidence type="ECO:0000256" key="1">
    <source>
        <dbReference type="ARBA" id="ARBA00022729"/>
    </source>
</evidence>
<proteinExistence type="inferred from homology"/>
<dbReference type="eggNOG" id="ENOG502RXKT">
    <property type="taxonomic scope" value="Eukaryota"/>
</dbReference>
<dbReference type="GO" id="GO:0007623">
    <property type="term" value="P:circadian rhythm"/>
    <property type="evidence" value="ECO:0007669"/>
    <property type="project" value="UniProtKB-ARBA"/>
</dbReference>
<accession>B4M110</accession>
<dbReference type="Proteomes" id="UP000008792">
    <property type="component" value="Unassembled WGS sequence"/>
</dbReference>
<dbReference type="InterPro" id="IPR010562">
    <property type="entry name" value="Haemolymph_juvenile_hormone-bd"/>
</dbReference>
<keyword evidence="1" id="KW-0732">Signal</keyword>
<name>B4M110_DROVI</name>
<dbReference type="EMBL" id="CH940650">
    <property type="protein sequence ID" value="EDW67421.2"/>
    <property type="molecule type" value="Genomic_DNA"/>
</dbReference>
<keyword evidence="4" id="KW-0812">Transmembrane</keyword>
<feature type="transmembrane region" description="Helical" evidence="4">
    <location>
        <begin position="9"/>
        <end position="30"/>
    </location>
</feature>
<sequence>MFKTTSTRILVIGLVYMCVGLVYVEGLAYYTEKPAYIESCRIHEPDFTNCSTRSIQGFLNAVIKGIPEIEESFGPLDPMKQDQLTFKQEDSDVASISANLTNLIVRGLGKMVVKESKVSKKDFSWEDKIYIPRLRMNGTYKMLGRILIIPLHGSGSIFIEIDDLDILMKAKTRLYEKGGYTFYNVTAVTVKLEVGRVRTYLDNLFNGHSKEVERSTNEFFNENWQDFYETLRPLIVETLEHTLLDLLRKMFNVMPANFFVEDIPNSLVLYGRKTRLIA</sequence>
<evidence type="ECO:0000256" key="3">
    <source>
        <dbReference type="ARBA" id="ARBA00060902"/>
    </source>
</evidence>
<dbReference type="FunCoup" id="B4M110">
    <property type="interactions" value="33"/>
</dbReference>
<reference evidence="5 6" key="1">
    <citation type="journal article" date="2007" name="Nature">
        <title>Evolution of genes and genomes on the Drosophila phylogeny.</title>
        <authorList>
            <consortium name="Drosophila 12 Genomes Consortium"/>
            <person name="Clark A.G."/>
            <person name="Eisen M.B."/>
            <person name="Smith D.R."/>
            <person name="Bergman C.M."/>
            <person name="Oliver B."/>
            <person name="Markow T.A."/>
            <person name="Kaufman T.C."/>
            <person name="Kellis M."/>
            <person name="Gelbart W."/>
            <person name="Iyer V.N."/>
            <person name="Pollard D.A."/>
            <person name="Sackton T.B."/>
            <person name="Larracuente A.M."/>
            <person name="Singh N.D."/>
            <person name="Abad J.P."/>
            <person name="Abt D.N."/>
            <person name="Adryan B."/>
            <person name="Aguade M."/>
            <person name="Akashi H."/>
            <person name="Anderson W.W."/>
            <person name="Aquadro C.F."/>
            <person name="Ardell D.H."/>
            <person name="Arguello R."/>
            <person name="Artieri C.G."/>
            <person name="Barbash D.A."/>
            <person name="Barker D."/>
            <person name="Barsanti P."/>
            <person name="Batterham P."/>
            <person name="Batzoglou S."/>
            <person name="Begun D."/>
            <person name="Bhutkar A."/>
            <person name="Blanco E."/>
            <person name="Bosak S.A."/>
            <person name="Bradley R.K."/>
            <person name="Brand A.D."/>
            <person name="Brent M.R."/>
            <person name="Brooks A.N."/>
            <person name="Brown R.H."/>
            <person name="Butlin R.K."/>
            <person name="Caggese C."/>
            <person name="Calvi B.R."/>
            <person name="Bernardo de Carvalho A."/>
            <person name="Caspi A."/>
            <person name="Castrezana S."/>
            <person name="Celniker S.E."/>
            <person name="Chang J.L."/>
            <person name="Chapple C."/>
            <person name="Chatterji S."/>
            <person name="Chinwalla A."/>
            <person name="Civetta A."/>
            <person name="Clifton S.W."/>
            <person name="Comeron J.M."/>
            <person name="Costello J.C."/>
            <person name="Coyne J.A."/>
            <person name="Daub J."/>
            <person name="David R.G."/>
            <person name="Delcher A.L."/>
            <person name="Delehaunty K."/>
            <person name="Do C.B."/>
            <person name="Ebling H."/>
            <person name="Edwards K."/>
            <person name="Eickbush T."/>
            <person name="Evans J.D."/>
            <person name="Filipski A."/>
            <person name="Findeiss S."/>
            <person name="Freyhult E."/>
            <person name="Fulton L."/>
            <person name="Fulton R."/>
            <person name="Garcia A.C."/>
            <person name="Gardiner A."/>
            <person name="Garfield D.A."/>
            <person name="Garvin B.E."/>
            <person name="Gibson G."/>
            <person name="Gilbert D."/>
            <person name="Gnerre S."/>
            <person name="Godfrey J."/>
            <person name="Good R."/>
            <person name="Gotea V."/>
            <person name="Gravely B."/>
            <person name="Greenberg A.J."/>
            <person name="Griffiths-Jones S."/>
            <person name="Gross S."/>
            <person name="Guigo R."/>
            <person name="Gustafson E.A."/>
            <person name="Haerty W."/>
            <person name="Hahn M.W."/>
            <person name="Halligan D.L."/>
            <person name="Halpern A.L."/>
            <person name="Halter G.M."/>
            <person name="Han M.V."/>
            <person name="Heger A."/>
            <person name="Hillier L."/>
            <person name="Hinrichs A.S."/>
            <person name="Holmes I."/>
            <person name="Hoskins R.A."/>
            <person name="Hubisz M.J."/>
            <person name="Hultmark D."/>
            <person name="Huntley M.A."/>
            <person name="Jaffe D.B."/>
            <person name="Jagadeeshan S."/>
            <person name="Jeck W.R."/>
            <person name="Johnson J."/>
            <person name="Jones C.D."/>
            <person name="Jordan W.C."/>
            <person name="Karpen G.H."/>
            <person name="Kataoka E."/>
            <person name="Keightley P.D."/>
            <person name="Kheradpour P."/>
            <person name="Kirkness E.F."/>
            <person name="Koerich L.B."/>
            <person name="Kristiansen K."/>
            <person name="Kudrna D."/>
            <person name="Kulathinal R.J."/>
            <person name="Kumar S."/>
            <person name="Kwok R."/>
            <person name="Lander E."/>
            <person name="Langley C.H."/>
            <person name="Lapoint R."/>
            <person name="Lazzaro B.P."/>
            <person name="Lee S.J."/>
            <person name="Levesque L."/>
            <person name="Li R."/>
            <person name="Lin C.F."/>
            <person name="Lin M.F."/>
            <person name="Lindblad-Toh K."/>
            <person name="Llopart A."/>
            <person name="Long M."/>
            <person name="Low L."/>
            <person name="Lozovsky E."/>
            <person name="Lu J."/>
            <person name="Luo M."/>
            <person name="Machado C.A."/>
            <person name="Makalowski W."/>
            <person name="Marzo M."/>
            <person name="Matsuda M."/>
            <person name="Matzkin L."/>
            <person name="McAllister B."/>
            <person name="McBride C.S."/>
            <person name="McKernan B."/>
            <person name="McKernan K."/>
            <person name="Mendez-Lago M."/>
            <person name="Minx P."/>
            <person name="Mollenhauer M.U."/>
            <person name="Montooth K."/>
            <person name="Mount S.M."/>
            <person name="Mu X."/>
            <person name="Myers E."/>
            <person name="Negre B."/>
            <person name="Newfeld S."/>
            <person name="Nielsen R."/>
            <person name="Noor M.A."/>
            <person name="O'Grady P."/>
            <person name="Pachter L."/>
            <person name="Papaceit M."/>
            <person name="Parisi M.J."/>
            <person name="Parisi M."/>
            <person name="Parts L."/>
            <person name="Pedersen J.S."/>
            <person name="Pesole G."/>
            <person name="Phillippy A.M."/>
            <person name="Ponting C.P."/>
            <person name="Pop M."/>
            <person name="Porcelli D."/>
            <person name="Powell J.R."/>
            <person name="Prohaska S."/>
            <person name="Pruitt K."/>
            <person name="Puig M."/>
            <person name="Quesneville H."/>
            <person name="Ram K.R."/>
            <person name="Rand D."/>
            <person name="Rasmussen M.D."/>
            <person name="Reed L.K."/>
            <person name="Reenan R."/>
            <person name="Reily A."/>
            <person name="Remington K.A."/>
            <person name="Rieger T.T."/>
            <person name="Ritchie M.G."/>
            <person name="Robin C."/>
            <person name="Rogers Y.H."/>
            <person name="Rohde C."/>
            <person name="Rozas J."/>
            <person name="Rubenfield M.J."/>
            <person name="Ruiz A."/>
            <person name="Russo S."/>
            <person name="Salzberg S.L."/>
            <person name="Sanchez-Gracia A."/>
            <person name="Saranga D.J."/>
            <person name="Sato H."/>
            <person name="Schaeffer S.W."/>
            <person name="Schatz M.C."/>
            <person name="Schlenke T."/>
            <person name="Schwartz R."/>
            <person name="Segarra C."/>
            <person name="Singh R.S."/>
            <person name="Sirot L."/>
            <person name="Sirota M."/>
            <person name="Sisneros N.B."/>
            <person name="Smith C.D."/>
            <person name="Smith T.F."/>
            <person name="Spieth J."/>
            <person name="Stage D.E."/>
            <person name="Stark A."/>
            <person name="Stephan W."/>
            <person name="Strausberg R.L."/>
            <person name="Strempel S."/>
            <person name="Sturgill D."/>
            <person name="Sutton G."/>
            <person name="Sutton G.G."/>
            <person name="Tao W."/>
            <person name="Teichmann S."/>
            <person name="Tobari Y.N."/>
            <person name="Tomimura Y."/>
            <person name="Tsolas J.M."/>
            <person name="Valente V.L."/>
            <person name="Venter E."/>
            <person name="Venter J.C."/>
            <person name="Vicario S."/>
            <person name="Vieira F.G."/>
            <person name="Vilella A.J."/>
            <person name="Villasante A."/>
            <person name="Walenz B."/>
            <person name="Wang J."/>
            <person name="Wasserman M."/>
            <person name="Watts T."/>
            <person name="Wilson D."/>
            <person name="Wilson R.K."/>
            <person name="Wing R.A."/>
            <person name="Wolfner M.F."/>
            <person name="Wong A."/>
            <person name="Wong G.K."/>
            <person name="Wu C.I."/>
            <person name="Wu G."/>
            <person name="Yamamoto D."/>
            <person name="Yang H.P."/>
            <person name="Yang S.P."/>
            <person name="Yorke J.A."/>
            <person name="Yoshida K."/>
            <person name="Zdobnov E."/>
            <person name="Zhang P."/>
            <person name="Zhang Y."/>
            <person name="Zimin A.V."/>
            <person name="Baldwin J."/>
            <person name="Abdouelleil A."/>
            <person name="Abdulkadir J."/>
            <person name="Abebe A."/>
            <person name="Abera B."/>
            <person name="Abreu J."/>
            <person name="Acer S.C."/>
            <person name="Aftuck L."/>
            <person name="Alexander A."/>
            <person name="An P."/>
            <person name="Anderson E."/>
            <person name="Anderson S."/>
            <person name="Arachi H."/>
            <person name="Azer M."/>
            <person name="Bachantsang P."/>
            <person name="Barry A."/>
            <person name="Bayul T."/>
            <person name="Berlin A."/>
            <person name="Bessette D."/>
            <person name="Bloom T."/>
            <person name="Blye J."/>
            <person name="Boguslavskiy L."/>
            <person name="Bonnet C."/>
            <person name="Boukhgalter B."/>
            <person name="Bourzgui I."/>
            <person name="Brown A."/>
            <person name="Cahill P."/>
            <person name="Channer S."/>
            <person name="Cheshatsang Y."/>
            <person name="Chuda L."/>
            <person name="Citroen M."/>
            <person name="Collymore A."/>
            <person name="Cooke P."/>
            <person name="Costello M."/>
            <person name="D'Aco K."/>
            <person name="Daza R."/>
            <person name="De Haan G."/>
            <person name="DeGray S."/>
            <person name="DeMaso C."/>
            <person name="Dhargay N."/>
            <person name="Dooley K."/>
            <person name="Dooley E."/>
            <person name="Doricent M."/>
            <person name="Dorje P."/>
            <person name="Dorjee K."/>
            <person name="Dupes A."/>
            <person name="Elong R."/>
            <person name="Falk J."/>
            <person name="Farina A."/>
            <person name="Faro S."/>
            <person name="Ferguson D."/>
            <person name="Fisher S."/>
            <person name="Foley C.D."/>
            <person name="Franke A."/>
            <person name="Friedrich D."/>
            <person name="Gadbois L."/>
            <person name="Gearin G."/>
            <person name="Gearin C.R."/>
            <person name="Giannoukos G."/>
            <person name="Goode T."/>
            <person name="Graham J."/>
            <person name="Grandbois E."/>
            <person name="Grewal S."/>
            <person name="Gyaltsen K."/>
            <person name="Hafez N."/>
            <person name="Hagos B."/>
            <person name="Hall J."/>
            <person name="Henson C."/>
            <person name="Hollinger A."/>
            <person name="Honan T."/>
            <person name="Huard M.D."/>
            <person name="Hughes L."/>
            <person name="Hurhula B."/>
            <person name="Husby M.E."/>
            <person name="Kamat A."/>
            <person name="Kanga B."/>
            <person name="Kashin S."/>
            <person name="Khazanovich D."/>
            <person name="Kisner P."/>
            <person name="Lance K."/>
            <person name="Lara M."/>
            <person name="Lee W."/>
            <person name="Lennon N."/>
            <person name="Letendre F."/>
            <person name="LeVine R."/>
            <person name="Lipovsky A."/>
            <person name="Liu X."/>
            <person name="Liu J."/>
            <person name="Liu S."/>
            <person name="Lokyitsang T."/>
            <person name="Lokyitsang Y."/>
            <person name="Lubonja R."/>
            <person name="Lui A."/>
            <person name="MacDonald P."/>
            <person name="Magnisalis V."/>
            <person name="Maru K."/>
            <person name="Matthews C."/>
            <person name="McCusker W."/>
            <person name="McDonough S."/>
            <person name="Mehta T."/>
            <person name="Meldrim J."/>
            <person name="Meneus L."/>
            <person name="Mihai O."/>
            <person name="Mihalev A."/>
            <person name="Mihova T."/>
            <person name="Mittelman R."/>
            <person name="Mlenga V."/>
            <person name="Montmayeur A."/>
            <person name="Mulrain L."/>
            <person name="Navidi A."/>
            <person name="Naylor J."/>
            <person name="Negash T."/>
            <person name="Nguyen T."/>
            <person name="Nguyen N."/>
            <person name="Nicol R."/>
            <person name="Norbu C."/>
            <person name="Norbu N."/>
            <person name="Novod N."/>
            <person name="O'Neill B."/>
            <person name="Osman S."/>
            <person name="Markiewicz E."/>
            <person name="Oyono O.L."/>
            <person name="Patti C."/>
            <person name="Phunkhang P."/>
            <person name="Pierre F."/>
            <person name="Priest M."/>
            <person name="Raghuraman S."/>
            <person name="Rege F."/>
            <person name="Reyes R."/>
            <person name="Rise C."/>
            <person name="Rogov P."/>
            <person name="Ross K."/>
            <person name="Ryan E."/>
            <person name="Settipalli S."/>
            <person name="Shea T."/>
            <person name="Sherpa N."/>
            <person name="Shi L."/>
            <person name="Shih D."/>
            <person name="Sparrow T."/>
            <person name="Spaulding J."/>
            <person name="Stalker J."/>
            <person name="Stange-Thomann N."/>
            <person name="Stavropoulos S."/>
            <person name="Stone C."/>
            <person name="Strader C."/>
            <person name="Tesfaye S."/>
            <person name="Thomson T."/>
            <person name="Thoulutsang Y."/>
            <person name="Thoulutsang D."/>
            <person name="Topham K."/>
            <person name="Topping I."/>
            <person name="Tsamla T."/>
            <person name="Vassiliev H."/>
            <person name="Vo A."/>
            <person name="Wangchuk T."/>
            <person name="Wangdi T."/>
            <person name="Weiand M."/>
            <person name="Wilkinson J."/>
            <person name="Wilson A."/>
            <person name="Yadav S."/>
            <person name="Young G."/>
            <person name="Yu Q."/>
            <person name="Zembek L."/>
            <person name="Zhong D."/>
            <person name="Zimmer A."/>
            <person name="Zwirko Z."/>
            <person name="Jaffe D.B."/>
            <person name="Alvarez P."/>
            <person name="Brockman W."/>
            <person name="Butler J."/>
            <person name="Chin C."/>
            <person name="Gnerre S."/>
            <person name="Grabherr M."/>
            <person name="Kleber M."/>
            <person name="Mauceli E."/>
            <person name="MacCallum I."/>
        </authorList>
    </citation>
    <scope>NUCLEOTIDE SEQUENCE [LARGE SCALE GENOMIC DNA]</scope>
    <source>
        <strain evidence="6">Tucson 15010-1051.87</strain>
    </source>
</reference>
<gene>
    <name evidence="5" type="primary">Dvir\GJ23085</name>
    <name evidence="5" type="ORF">Dvir_GJ23085</name>
</gene>
<dbReference type="PANTHER" id="PTHR11008">
    <property type="entry name" value="PROTEIN TAKEOUT-LIKE PROTEIN"/>
    <property type="match status" value="1"/>
</dbReference>
<dbReference type="KEGG" id="dvi:6629759"/>
<dbReference type="PANTHER" id="PTHR11008:SF25">
    <property type="entry name" value="IP09473P-RELATED"/>
    <property type="match status" value="1"/>
</dbReference>
<keyword evidence="4" id="KW-1133">Transmembrane helix</keyword>
<evidence type="ECO:0008006" key="7">
    <source>
        <dbReference type="Google" id="ProtNLM"/>
    </source>
</evidence>
<dbReference type="SMART" id="SM00700">
    <property type="entry name" value="JHBP"/>
    <property type="match status" value="1"/>
</dbReference>
<keyword evidence="4" id="KW-0472">Membrane</keyword>
<dbReference type="FunFam" id="3.15.10.30:FF:000001">
    <property type="entry name" value="Takeout-like protein 1"/>
    <property type="match status" value="1"/>
</dbReference>
<dbReference type="GO" id="GO:0005615">
    <property type="term" value="C:extracellular space"/>
    <property type="evidence" value="ECO:0007669"/>
    <property type="project" value="TreeGrafter"/>
</dbReference>
<dbReference type="InterPro" id="IPR038606">
    <property type="entry name" value="To_sf"/>
</dbReference>
<keyword evidence="2" id="KW-0090">Biological rhythms</keyword>
<evidence type="ECO:0000256" key="4">
    <source>
        <dbReference type="SAM" id="Phobius"/>
    </source>
</evidence>
<dbReference type="OrthoDB" id="8175281at2759"/>
<dbReference type="InParanoid" id="B4M110"/>
<dbReference type="AlphaFoldDB" id="B4M110"/>
<protein>
    <recommendedName>
        <fullName evidence="7">Protein takeout</fullName>
    </recommendedName>
</protein>
<keyword evidence="6" id="KW-1185">Reference proteome</keyword>
<evidence type="ECO:0000313" key="6">
    <source>
        <dbReference type="Proteomes" id="UP000008792"/>
    </source>
</evidence>
<dbReference type="Gene3D" id="3.15.10.30">
    <property type="entry name" value="Haemolymph juvenile hormone binding protein"/>
    <property type="match status" value="1"/>
</dbReference>
<organism evidence="5 6">
    <name type="scientific">Drosophila virilis</name>
    <name type="common">Fruit fly</name>
    <dbReference type="NCBI Taxonomy" id="7244"/>
    <lineage>
        <taxon>Eukaryota</taxon>
        <taxon>Metazoa</taxon>
        <taxon>Ecdysozoa</taxon>
        <taxon>Arthropoda</taxon>
        <taxon>Hexapoda</taxon>
        <taxon>Insecta</taxon>
        <taxon>Pterygota</taxon>
        <taxon>Neoptera</taxon>
        <taxon>Endopterygota</taxon>
        <taxon>Diptera</taxon>
        <taxon>Brachycera</taxon>
        <taxon>Muscomorpha</taxon>
        <taxon>Ephydroidea</taxon>
        <taxon>Drosophilidae</taxon>
        <taxon>Drosophila</taxon>
    </lineage>
</organism>